<organism evidence="1 2">
    <name type="scientific">Rhipicephalus sanguineus</name>
    <name type="common">Brown dog tick</name>
    <name type="synonym">Ixodes sanguineus</name>
    <dbReference type="NCBI Taxonomy" id="34632"/>
    <lineage>
        <taxon>Eukaryota</taxon>
        <taxon>Metazoa</taxon>
        <taxon>Ecdysozoa</taxon>
        <taxon>Arthropoda</taxon>
        <taxon>Chelicerata</taxon>
        <taxon>Arachnida</taxon>
        <taxon>Acari</taxon>
        <taxon>Parasitiformes</taxon>
        <taxon>Ixodida</taxon>
        <taxon>Ixodoidea</taxon>
        <taxon>Ixodidae</taxon>
        <taxon>Rhipicephalinae</taxon>
        <taxon>Rhipicephalus</taxon>
        <taxon>Rhipicephalus</taxon>
    </lineage>
</organism>
<evidence type="ECO:0000313" key="2">
    <source>
        <dbReference type="Proteomes" id="UP000821837"/>
    </source>
</evidence>
<evidence type="ECO:0000313" key="1">
    <source>
        <dbReference type="EMBL" id="KAH7947489.1"/>
    </source>
</evidence>
<protein>
    <submittedName>
        <fullName evidence="1">Uncharacterized protein</fullName>
    </submittedName>
</protein>
<reference evidence="1" key="2">
    <citation type="submission" date="2021-09" db="EMBL/GenBank/DDBJ databases">
        <authorList>
            <person name="Jia N."/>
            <person name="Wang J."/>
            <person name="Shi W."/>
            <person name="Du L."/>
            <person name="Sun Y."/>
            <person name="Zhan W."/>
            <person name="Jiang J."/>
            <person name="Wang Q."/>
            <person name="Zhang B."/>
            <person name="Ji P."/>
            <person name="Sakyi L.B."/>
            <person name="Cui X."/>
            <person name="Yuan T."/>
            <person name="Jiang B."/>
            <person name="Yang W."/>
            <person name="Lam T.T.-Y."/>
            <person name="Chang Q."/>
            <person name="Ding S."/>
            <person name="Wang X."/>
            <person name="Zhu J."/>
            <person name="Ruan X."/>
            <person name="Zhao L."/>
            <person name="Wei J."/>
            <person name="Que T."/>
            <person name="Du C."/>
            <person name="Cheng J."/>
            <person name="Dai P."/>
            <person name="Han X."/>
            <person name="Huang E."/>
            <person name="Gao Y."/>
            <person name="Liu J."/>
            <person name="Shao H."/>
            <person name="Ye R."/>
            <person name="Li L."/>
            <person name="Wei W."/>
            <person name="Wang X."/>
            <person name="Wang C."/>
            <person name="Huo Q."/>
            <person name="Li W."/>
            <person name="Guo W."/>
            <person name="Chen H."/>
            <person name="Chen S."/>
            <person name="Zhou L."/>
            <person name="Zhou L."/>
            <person name="Ni X."/>
            <person name="Tian J."/>
            <person name="Zhou Y."/>
            <person name="Sheng Y."/>
            <person name="Liu T."/>
            <person name="Pan Y."/>
            <person name="Xia L."/>
            <person name="Li J."/>
            <person name="Zhao F."/>
            <person name="Cao W."/>
        </authorList>
    </citation>
    <scope>NUCLEOTIDE SEQUENCE</scope>
    <source>
        <strain evidence="1">Rsan-2018</strain>
        <tissue evidence="1">Larvae</tissue>
    </source>
</reference>
<reference evidence="1" key="1">
    <citation type="journal article" date="2020" name="Cell">
        <title>Large-Scale Comparative Analyses of Tick Genomes Elucidate Their Genetic Diversity and Vector Capacities.</title>
        <authorList>
            <consortium name="Tick Genome and Microbiome Consortium (TIGMIC)"/>
            <person name="Jia N."/>
            <person name="Wang J."/>
            <person name="Shi W."/>
            <person name="Du L."/>
            <person name="Sun Y."/>
            <person name="Zhan W."/>
            <person name="Jiang J.F."/>
            <person name="Wang Q."/>
            <person name="Zhang B."/>
            <person name="Ji P."/>
            <person name="Bell-Sakyi L."/>
            <person name="Cui X.M."/>
            <person name="Yuan T.T."/>
            <person name="Jiang B.G."/>
            <person name="Yang W.F."/>
            <person name="Lam T.T."/>
            <person name="Chang Q.C."/>
            <person name="Ding S.J."/>
            <person name="Wang X.J."/>
            <person name="Zhu J.G."/>
            <person name="Ruan X.D."/>
            <person name="Zhao L."/>
            <person name="Wei J.T."/>
            <person name="Ye R.Z."/>
            <person name="Que T.C."/>
            <person name="Du C.H."/>
            <person name="Zhou Y.H."/>
            <person name="Cheng J.X."/>
            <person name="Dai P.F."/>
            <person name="Guo W.B."/>
            <person name="Han X.H."/>
            <person name="Huang E.J."/>
            <person name="Li L.F."/>
            <person name="Wei W."/>
            <person name="Gao Y.C."/>
            <person name="Liu J.Z."/>
            <person name="Shao H.Z."/>
            <person name="Wang X."/>
            <person name="Wang C.C."/>
            <person name="Yang T.C."/>
            <person name="Huo Q.B."/>
            <person name="Li W."/>
            <person name="Chen H.Y."/>
            <person name="Chen S.E."/>
            <person name="Zhou L.G."/>
            <person name="Ni X.B."/>
            <person name="Tian J.H."/>
            <person name="Sheng Y."/>
            <person name="Liu T."/>
            <person name="Pan Y.S."/>
            <person name="Xia L.Y."/>
            <person name="Li J."/>
            <person name="Zhao F."/>
            <person name="Cao W.C."/>
        </authorList>
    </citation>
    <scope>NUCLEOTIDE SEQUENCE</scope>
    <source>
        <strain evidence="1">Rsan-2018</strain>
    </source>
</reference>
<dbReference type="Proteomes" id="UP000821837">
    <property type="component" value="Chromosome 6"/>
</dbReference>
<dbReference type="EMBL" id="JABSTV010001252">
    <property type="protein sequence ID" value="KAH7947489.1"/>
    <property type="molecule type" value="Genomic_DNA"/>
</dbReference>
<keyword evidence="2" id="KW-1185">Reference proteome</keyword>
<dbReference type="AlphaFoldDB" id="A0A9D4SUF1"/>
<sequence>MEPTKGTANPTGVNLDFNDTREPVLTGLRSRELCTMLLGRTHDDDDGLLHDILEFQRIERERREILGTCHRGLASSPGNLKRRFVDDYWTNRNPPTRPVTDDTTIQGFVKREKELLRARPQNMPGIRLKLSQNAMDMSHMFCLRTPTTSLTYVLKGESDLQQPRASHN</sequence>
<proteinExistence type="predicted"/>
<comment type="caution">
    <text evidence="1">The sequence shown here is derived from an EMBL/GenBank/DDBJ whole genome shotgun (WGS) entry which is preliminary data.</text>
</comment>
<name>A0A9D4SUF1_RHISA</name>
<gene>
    <name evidence="1" type="ORF">HPB52_012321</name>
</gene>
<accession>A0A9D4SUF1</accession>